<dbReference type="EMBL" id="HBIN01017219">
    <property type="protein sequence ID" value="CAE0443023.1"/>
    <property type="molecule type" value="Transcribed_RNA"/>
</dbReference>
<reference evidence="2" key="1">
    <citation type="submission" date="2021-01" db="EMBL/GenBank/DDBJ databases">
        <authorList>
            <person name="Corre E."/>
            <person name="Pelletier E."/>
            <person name="Niang G."/>
            <person name="Scheremetjew M."/>
            <person name="Finn R."/>
            <person name="Kale V."/>
            <person name="Holt S."/>
            <person name="Cochrane G."/>
            <person name="Meng A."/>
            <person name="Brown T."/>
            <person name="Cohen L."/>
        </authorList>
    </citation>
    <scope>NUCLEOTIDE SEQUENCE</scope>
    <source>
        <strain evidence="2">GSBS06</strain>
    </source>
</reference>
<evidence type="ECO:0000313" key="2">
    <source>
        <dbReference type="EMBL" id="CAE0443023.1"/>
    </source>
</evidence>
<protein>
    <submittedName>
        <fullName evidence="2">Uncharacterized protein</fullName>
    </submittedName>
</protein>
<evidence type="ECO:0000256" key="1">
    <source>
        <dbReference type="SAM" id="Phobius"/>
    </source>
</evidence>
<organism evidence="2">
    <name type="scientific">Aplanochytrium stocchinoi</name>
    <dbReference type="NCBI Taxonomy" id="215587"/>
    <lineage>
        <taxon>Eukaryota</taxon>
        <taxon>Sar</taxon>
        <taxon>Stramenopiles</taxon>
        <taxon>Bigyra</taxon>
        <taxon>Labyrinthulomycetes</taxon>
        <taxon>Thraustochytrida</taxon>
        <taxon>Thraustochytriidae</taxon>
        <taxon>Aplanochytrium</taxon>
    </lineage>
</organism>
<dbReference type="AlphaFoldDB" id="A0A7S3V0A0"/>
<keyword evidence="1" id="KW-0472">Membrane</keyword>
<keyword evidence="1" id="KW-1133">Transmembrane helix</keyword>
<feature type="transmembrane region" description="Helical" evidence="1">
    <location>
        <begin position="33"/>
        <end position="53"/>
    </location>
</feature>
<feature type="transmembrane region" description="Helical" evidence="1">
    <location>
        <begin position="86"/>
        <end position="103"/>
    </location>
</feature>
<feature type="transmembrane region" description="Helical" evidence="1">
    <location>
        <begin position="185"/>
        <end position="204"/>
    </location>
</feature>
<gene>
    <name evidence="2" type="ORF">ASTO00021_LOCUS13131</name>
</gene>
<keyword evidence="1" id="KW-0812">Transmembrane</keyword>
<sequence>MAYVMTATPVDPAGMEAGKPQDVGDDVPKAIDLFSILLCLNTISDVGVIFILADQDFQTSYLFIIVGLIVAGTLRGLAAYQYYHKAGILSAIVNFALGGRFGLKSRNPQTMDSLPFSQQLSDPYILHIISDDIQHGFSGYACFLALSIVPDNDHPLLIASTLLTGVCILARLAEREPYGTMLQMANIFLWYSTLFFIFIILATWTEELIEDKIYTKDFTYGWIRFLTMLGAGGIDLALYQRRPVDSRSKIPMLMTVAAFAFLIADIAAIIVFKSDVTVFFDNELVLLKGLIYTNIVVDGLMVVHGFIACRS</sequence>
<name>A0A7S3V0A0_9STRA</name>
<feature type="transmembrane region" description="Helical" evidence="1">
    <location>
        <begin position="155"/>
        <end position="173"/>
    </location>
</feature>
<accession>A0A7S3V0A0</accession>
<feature type="transmembrane region" description="Helical" evidence="1">
    <location>
        <begin position="250"/>
        <end position="271"/>
    </location>
</feature>
<feature type="transmembrane region" description="Helical" evidence="1">
    <location>
        <begin position="291"/>
        <end position="309"/>
    </location>
</feature>
<proteinExistence type="predicted"/>
<feature type="transmembrane region" description="Helical" evidence="1">
    <location>
        <begin position="219"/>
        <end position="238"/>
    </location>
</feature>
<feature type="transmembrane region" description="Helical" evidence="1">
    <location>
        <begin position="60"/>
        <end position="80"/>
    </location>
</feature>